<dbReference type="EMBL" id="ML993585">
    <property type="protein sequence ID" value="KAF2170378.1"/>
    <property type="molecule type" value="Genomic_DNA"/>
</dbReference>
<evidence type="ECO:0000313" key="3">
    <source>
        <dbReference type="Proteomes" id="UP000799537"/>
    </source>
</evidence>
<gene>
    <name evidence="2" type="ORF">M409DRAFT_51427</name>
</gene>
<evidence type="ECO:0000259" key="1">
    <source>
        <dbReference type="PROSITE" id="PS50181"/>
    </source>
</evidence>
<dbReference type="RefSeq" id="XP_033671267.1">
    <property type="nucleotide sequence ID" value="XM_033811800.1"/>
</dbReference>
<sequence length="400" mass="45853">MARTLTTLPEELILRVFSHLHRLDDLYSLTLTNKLFRRISHDVSPADISRLALNTGNFLPGLRPYQHTLLIPSARRLADWAIQSKERRDKLASAMLSGIDGLVAIAMEEAPITLDDIRKTWRWKQAVLDPLSQEMDGICGRPSQPDDFLTVCEDPSLTLLMWAIYGELFHHSFSYLYSWHDPDHPTPFDSIMRFKFMVYCMPDVNAFTYMGLERPAWFESMAKTADRFQQLGLNHATREFLLPSLWVQAIREVMPGVLDDNGDEGWGFEYLTKDRLLVTAVSGSGVQALDLLQATRSTTECKVEPPQHLVRWVHELHQKIDRLPLDESETGEISCGTPYDPWLEQNWVTLPWDQQTTLWDAGPYSLREKVYEEHAQKEAWDATRRAIGEDPLAPSTASID</sequence>
<dbReference type="CDD" id="cd09917">
    <property type="entry name" value="F-box_SF"/>
    <property type="match status" value="1"/>
</dbReference>
<keyword evidence="3" id="KW-1185">Reference proteome</keyword>
<dbReference type="InterPro" id="IPR001810">
    <property type="entry name" value="F-box_dom"/>
</dbReference>
<accession>A0A6A6CVZ8</accession>
<evidence type="ECO:0000313" key="2">
    <source>
        <dbReference type="EMBL" id="KAF2170378.1"/>
    </source>
</evidence>
<proteinExistence type="predicted"/>
<name>A0A6A6CVZ8_ZASCE</name>
<reference evidence="2" key="1">
    <citation type="journal article" date="2020" name="Stud. Mycol.">
        <title>101 Dothideomycetes genomes: a test case for predicting lifestyles and emergence of pathogens.</title>
        <authorList>
            <person name="Haridas S."/>
            <person name="Albert R."/>
            <person name="Binder M."/>
            <person name="Bloem J."/>
            <person name="Labutti K."/>
            <person name="Salamov A."/>
            <person name="Andreopoulos B."/>
            <person name="Baker S."/>
            <person name="Barry K."/>
            <person name="Bills G."/>
            <person name="Bluhm B."/>
            <person name="Cannon C."/>
            <person name="Castanera R."/>
            <person name="Culley D."/>
            <person name="Daum C."/>
            <person name="Ezra D."/>
            <person name="Gonzalez J."/>
            <person name="Henrissat B."/>
            <person name="Kuo A."/>
            <person name="Liang C."/>
            <person name="Lipzen A."/>
            <person name="Lutzoni F."/>
            <person name="Magnuson J."/>
            <person name="Mondo S."/>
            <person name="Nolan M."/>
            <person name="Ohm R."/>
            <person name="Pangilinan J."/>
            <person name="Park H.-J."/>
            <person name="Ramirez L."/>
            <person name="Alfaro M."/>
            <person name="Sun H."/>
            <person name="Tritt A."/>
            <person name="Yoshinaga Y."/>
            <person name="Zwiers L.-H."/>
            <person name="Turgeon B."/>
            <person name="Goodwin S."/>
            <person name="Spatafora J."/>
            <person name="Crous P."/>
            <person name="Grigoriev I."/>
        </authorList>
    </citation>
    <scope>NUCLEOTIDE SEQUENCE</scope>
    <source>
        <strain evidence="2">ATCC 36951</strain>
    </source>
</reference>
<dbReference type="AlphaFoldDB" id="A0A6A6CVZ8"/>
<feature type="domain" description="F-box" evidence="1">
    <location>
        <begin position="2"/>
        <end position="51"/>
    </location>
</feature>
<dbReference type="Proteomes" id="UP000799537">
    <property type="component" value="Unassembled WGS sequence"/>
</dbReference>
<dbReference type="Pfam" id="PF12937">
    <property type="entry name" value="F-box-like"/>
    <property type="match status" value="1"/>
</dbReference>
<organism evidence="2 3">
    <name type="scientific">Zasmidium cellare ATCC 36951</name>
    <dbReference type="NCBI Taxonomy" id="1080233"/>
    <lineage>
        <taxon>Eukaryota</taxon>
        <taxon>Fungi</taxon>
        <taxon>Dikarya</taxon>
        <taxon>Ascomycota</taxon>
        <taxon>Pezizomycotina</taxon>
        <taxon>Dothideomycetes</taxon>
        <taxon>Dothideomycetidae</taxon>
        <taxon>Mycosphaerellales</taxon>
        <taxon>Mycosphaerellaceae</taxon>
        <taxon>Zasmidium</taxon>
    </lineage>
</organism>
<dbReference type="PROSITE" id="PS50181">
    <property type="entry name" value="FBOX"/>
    <property type="match status" value="1"/>
</dbReference>
<dbReference type="InterPro" id="IPR036047">
    <property type="entry name" value="F-box-like_dom_sf"/>
</dbReference>
<dbReference type="SUPFAM" id="SSF81383">
    <property type="entry name" value="F-box domain"/>
    <property type="match status" value="1"/>
</dbReference>
<dbReference type="GeneID" id="54565072"/>
<dbReference type="OrthoDB" id="2853639at2759"/>
<protein>
    <recommendedName>
        <fullName evidence="1">F-box domain-containing protein</fullName>
    </recommendedName>
</protein>